<name>A0AAW4P795_9EURY</name>
<evidence type="ECO:0008006" key="4">
    <source>
        <dbReference type="Google" id="ProtNLM"/>
    </source>
</evidence>
<proteinExistence type="predicted"/>
<dbReference type="InterPro" id="IPR036238">
    <property type="entry name" value="Transglutaminase_C_sf"/>
</dbReference>
<dbReference type="RefSeq" id="WP_220578476.1">
    <property type="nucleotide sequence ID" value="NZ_RKLT01000001.1"/>
</dbReference>
<evidence type="ECO:0000256" key="1">
    <source>
        <dbReference type="SAM" id="Phobius"/>
    </source>
</evidence>
<dbReference type="GO" id="GO:0003810">
    <property type="term" value="F:protein-glutamine gamma-glutamyltransferase activity"/>
    <property type="evidence" value="ECO:0007669"/>
    <property type="project" value="InterPro"/>
</dbReference>
<evidence type="ECO:0000313" key="2">
    <source>
        <dbReference type="EMBL" id="MBX0293777.1"/>
    </source>
</evidence>
<dbReference type="InterPro" id="IPR013783">
    <property type="entry name" value="Ig-like_fold"/>
</dbReference>
<feature type="transmembrane region" description="Helical" evidence="1">
    <location>
        <begin position="460"/>
        <end position="480"/>
    </location>
</feature>
<gene>
    <name evidence="2" type="ORF">EGH23_02635</name>
</gene>
<keyword evidence="1" id="KW-0812">Transmembrane</keyword>
<dbReference type="PANTHER" id="PTHR35902">
    <property type="entry name" value="S-LAYER DOMAIN-LIKE PROTEIN-RELATED"/>
    <property type="match status" value="1"/>
</dbReference>
<dbReference type="Proteomes" id="UP001430455">
    <property type="component" value="Unassembled WGS sequence"/>
</dbReference>
<comment type="caution">
    <text evidence="2">The sequence shown here is derived from an EMBL/GenBank/DDBJ whole genome shotgun (WGS) entry which is preliminary data.</text>
</comment>
<keyword evidence="1" id="KW-0472">Membrane</keyword>
<reference evidence="2 3" key="1">
    <citation type="submission" date="2021-06" db="EMBL/GenBank/DDBJ databases">
        <title>Halomicroarcula sp. a new haloarchaeum isolated from saline soil.</title>
        <authorList>
            <person name="Duran-Viseras A."/>
            <person name="Sanchez-Porro C."/>
            <person name="Ventosa A."/>
        </authorList>
    </citation>
    <scope>NUCLEOTIDE SEQUENCE [LARGE SCALE GENOMIC DNA]</scope>
    <source>
        <strain evidence="2 3">F27</strain>
    </source>
</reference>
<dbReference type="PANTHER" id="PTHR35902:SF6">
    <property type="entry name" value="CONSERVED WITHIN P. AEROPHILUM"/>
    <property type="match status" value="1"/>
</dbReference>
<dbReference type="Gene3D" id="2.60.40.10">
    <property type="entry name" value="Immunoglobulins"/>
    <property type="match status" value="2"/>
</dbReference>
<keyword evidence="3" id="KW-1185">Reference proteome</keyword>
<organism evidence="2 3">
    <name type="scientific">Haloarcula nitratireducens</name>
    <dbReference type="NCBI Taxonomy" id="2487749"/>
    <lineage>
        <taxon>Archaea</taxon>
        <taxon>Methanobacteriati</taxon>
        <taxon>Methanobacteriota</taxon>
        <taxon>Stenosarchaea group</taxon>
        <taxon>Halobacteria</taxon>
        <taxon>Halobacteriales</taxon>
        <taxon>Haloarculaceae</taxon>
        <taxon>Haloarcula</taxon>
    </lineage>
</organism>
<dbReference type="AlphaFoldDB" id="A0AAW4P795"/>
<dbReference type="EMBL" id="RKLT01000001">
    <property type="protein sequence ID" value="MBX0293777.1"/>
    <property type="molecule type" value="Genomic_DNA"/>
</dbReference>
<accession>A0AAW4P795</accession>
<protein>
    <recommendedName>
        <fullName evidence="4">CARDB domain-containing protein</fullName>
    </recommendedName>
</protein>
<keyword evidence="1" id="KW-1133">Transmembrane helix</keyword>
<evidence type="ECO:0000313" key="3">
    <source>
        <dbReference type="Proteomes" id="UP001430455"/>
    </source>
</evidence>
<dbReference type="SUPFAM" id="SSF49309">
    <property type="entry name" value="Transglutaminase, two C-terminal domains"/>
    <property type="match status" value="1"/>
</dbReference>
<sequence>MRRLTALVLIASVAIVPMTVAGAGVDASVSNVTVSPGSPAPGESITFTPTVRNAQSSTAPLRVNAIAIRKASGQGITEYERITDVGTISPGLDIRVPLTHTFDEAGTRNLRLIVYGENANTNASVQLRYPISLSVEENHPQLDVRANESVSGVPASGTVTVANGLDTPVSNVEITVSGDGVTMLEDRTVLATLPAGNTASAPFRFRPESEGAHELEATLSYTVPGGTDRTVTRTQTIRTEELREGVVLDASGVGTGTDRALAVDVINQGNAPAEDVVVTASSANATFQRAIVSSVPAGSSKRVRLNATMSEGSADVAVDASYEIGTRQRSAGTTAQLRSVPGAIRLTGVSVTREGGHLQISGSASNVGMSSANSVIVGVVPTENVEPVEPNKDYFVGTVPSSDFVSFDVTARTTGNVSSVPVQVSYLVDGTRKQRTFAVETGATSSGPVQTPAQSNDGGGLLPILAVGAVAVVVVAGILIRWSRRSDEPDDI</sequence>